<protein>
    <recommendedName>
        <fullName evidence="5">Spindle pole body component</fullName>
    </recommendedName>
</protein>
<comment type="subcellular location">
    <subcellularLocation>
        <location evidence="5">Cytoplasm</location>
        <location evidence="5">Cytoskeleton</location>
        <location evidence="5">Microtubule organizing center</location>
    </subcellularLocation>
</comment>
<dbReference type="GO" id="GO:0051225">
    <property type="term" value="P:spindle assembly"/>
    <property type="evidence" value="ECO:0007669"/>
    <property type="project" value="TreeGrafter"/>
</dbReference>
<evidence type="ECO:0000256" key="1">
    <source>
        <dbReference type="ARBA" id="ARBA00010337"/>
    </source>
</evidence>
<dbReference type="PANTHER" id="PTHR19302">
    <property type="entry name" value="GAMMA TUBULIN COMPLEX PROTEIN"/>
    <property type="match status" value="1"/>
</dbReference>
<dbReference type="InterPro" id="IPR007259">
    <property type="entry name" value="GCP"/>
</dbReference>
<comment type="similarity">
    <text evidence="1 5">Belongs to the TUBGCP family.</text>
</comment>
<dbReference type="GO" id="GO:0005874">
    <property type="term" value="C:microtubule"/>
    <property type="evidence" value="ECO:0007669"/>
    <property type="project" value="UniProtKB-KW"/>
</dbReference>
<dbReference type="Pfam" id="PF04130">
    <property type="entry name" value="GCP_C_terminal"/>
    <property type="match status" value="1"/>
</dbReference>
<evidence type="ECO:0000259" key="8">
    <source>
        <dbReference type="Pfam" id="PF14609"/>
    </source>
</evidence>
<keyword evidence="3 5" id="KW-0493">Microtubule</keyword>
<dbReference type="InterPro" id="IPR059169">
    <property type="entry name" value="GCP5_N_ext"/>
</dbReference>
<dbReference type="GO" id="GO:0043015">
    <property type="term" value="F:gamma-tubulin binding"/>
    <property type="evidence" value="ECO:0007669"/>
    <property type="project" value="InterPro"/>
</dbReference>
<accession>A0AAF0DDA6</accession>
<dbReference type="InterPro" id="IPR032797">
    <property type="entry name" value="Mod21_N"/>
</dbReference>
<dbReference type="InterPro" id="IPR040457">
    <property type="entry name" value="GCP_C"/>
</dbReference>
<feature type="region of interest" description="Disordered" evidence="6">
    <location>
        <begin position="799"/>
        <end position="827"/>
    </location>
</feature>
<gene>
    <name evidence="10" type="ORF">PRK78_001620</name>
</gene>
<dbReference type="GO" id="GO:0005816">
    <property type="term" value="C:spindle pole body"/>
    <property type="evidence" value="ECO:0007669"/>
    <property type="project" value="UniProtKB-ARBA"/>
</dbReference>
<evidence type="ECO:0000256" key="2">
    <source>
        <dbReference type="ARBA" id="ARBA00022490"/>
    </source>
</evidence>
<dbReference type="GO" id="GO:0051011">
    <property type="term" value="F:microtubule minus-end binding"/>
    <property type="evidence" value="ECO:0007669"/>
    <property type="project" value="TreeGrafter"/>
</dbReference>
<feature type="domain" description="Gamma tubulin complex component protein N-terminal" evidence="9">
    <location>
        <begin position="228"/>
        <end position="526"/>
    </location>
</feature>
<dbReference type="GO" id="GO:0000278">
    <property type="term" value="P:mitotic cell cycle"/>
    <property type="evidence" value="ECO:0007669"/>
    <property type="project" value="TreeGrafter"/>
</dbReference>
<keyword evidence="4 5" id="KW-0206">Cytoskeleton</keyword>
<dbReference type="Gene3D" id="1.20.120.1900">
    <property type="entry name" value="Gamma-tubulin complex, C-terminal domain"/>
    <property type="match status" value="1"/>
</dbReference>
<evidence type="ECO:0000256" key="3">
    <source>
        <dbReference type="ARBA" id="ARBA00022701"/>
    </source>
</evidence>
<evidence type="ECO:0000259" key="9">
    <source>
        <dbReference type="Pfam" id="PF17681"/>
    </source>
</evidence>
<dbReference type="AlphaFoldDB" id="A0AAF0DDA6"/>
<evidence type="ECO:0000259" key="7">
    <source>
        <dbReference type="Pfam" id="PF04130"/>
    </source>
</evidence>
<dbReference type="GO" id="GO:0000922">
    <property type="term" value="C:spindle pole"/>
    <property type="evidence" value="ECO:0007669"/>
    <property type="project" value="InterPro"/>
</dbReference>
<dbReference type="InterPro" id="IPR042241">
    <property type="entry name" value="GCP_C_sf"/>
</dbReference>
<evidence type="ECO:0000256" key="6">
    <source>
        <dbReference type="SAM" id="MobiDB-lite"/>
    </source>
</evidence>
<evidence type="ECO:0000256" key="5">
    <source>
        <dbReference type="RuleBase" id="RU363050"/>
    </source>
</evidence>
<dbReference type="CDD" id="cd22572">
    <property type="entry name" value="GCP5_NTD"/>
    <property type="match status" value="1"/>
</dbReference>
<evidence type="ECO:0000313" key="10">
    <source>
        <dbReference type="EMBL" id="WEW56183.1"/>
    </source>
</evidence>
<evidence type="ECO:0000256" key="4">
    <source>
        <dbReference type="ARBA" id="ARBA00023212"/>
    </source>
</evidence>
<feature type="domain" description="Gamma tubulin complex component C-terminal" evidence="7">
    <location>
        <begin position="608"/>
        <end position="795"/>
    </location>
</feature>
<sequence>MAAALRISALTDELIAIIANIQDQSSPRFNNLKILARKSLKQSLAGRVDKFEVTRRLDGLQEKFQVVGNDRLADALQLRLAELDTRKCHWAPEALCLLLELSDRPATNSIPDKLELFKPPDPPSVLTWSNLGVSDLDQQDIWKDIDYADGSSDDNLSLASSDISIPRIIPQSFKVPLDEHIPQEDIYLTVEDEDLVSSIQNGQAWRCTPKATGPVEDCTGVLTELQIIRETIFMLHGLPNSLFWHVDDSIEVDRRFSLCHASTEALKSVLRSFADLGVRIRTLRMFGKRPQQIPVLQMFQRELESLVSDFDVFLSNTQAQAHWPCVSILKLFDDVRKQSKLLVELASLIVRLEECTEQSSFLCLDLLYELVCAKQAAVEDADFRTVAKLFFKCFESYARPIQLWMRSGTLNESLGSIFVKQSDASTDLKSLWNEWFVLEEVSGKVYGPKFLHPAAGKIFTTGKSMIFLRHLGITPESLNFAKAPAIGYEDIFPTDNPSPLVPFSGLLERAFEQLVNVNHTIASSALRTELDKTCGLWLSMEALDYIYLGKDIALLMVVDQRIFDLIDKGRQSWNDRFLLTENLQQAFGHLLCLDASRLIARSIKVPPREFERHCRSVKILKALSVDYVLPWPVANIISKQAMFTYQRVSTFLMQIRRAKYVLEKQSFSKSRCFRLETYTREDVLSFSIRHHLLWFLNILYYHLTEVVISSSSAKMRKAMSQARDVDGMISVHGSFTTSLEEQCLLSKSLEPIYQAVISILDLCLQFSDVQAARYAEYQYDHANQSATFLHLPSSQYRRRHRLASEEDDDELSSDEDEREGPINDSILGDGNSTCVSFAESSYKERLLKVKMKSDQLCGFVRAGLRGIGRVGGQNSWEMLADRLEWKRDAFV</sequence>
<proteinExistence type="inferred from homology"/>
<dbReference type="Pfam" id="PF14609">
    <property type="entry name" value="GCP5-Mod21_N"/>
    <property type="match status" value="1"/>
</dbReference>
<feature type="domain" description="Gamma-Tubulin ring complex non-core subunit mod21 N-terminal" evidence="8">
    <location>
        <begin position="67"/>
        <end position="153"/>
    </location>
</feature>
<keyword evidence="2 5" id="KW-0963">Cytoplasm</keyword>
<dbReference type="EMBL" id="CP120627">
    <property type="protein sequence ID" value="WEW56183.1"/>
    <property type="molecule type" value="Genomic_DNA"/>
</dbReference>
<feature type="compositionally biased region" description="Acidic residues" evidence="6">
    <location>
        <begin position="805"/>
        <end position="818"/>
    </location>
</feature>
<name>A0AAF0DDA6_9EURO</name>
<dbReference type="PANTHER" id="PTHR19302:SF33">
    <property type="entry name" value="GAMMA-TUBULIN COMPLEX COMPONENT 5"/>
    <property type="match status" value="1"/>
</dbReference>
<dbReference type="GO" id="GO:0051321">
    <property type="term" value="P:meiotic cell cycle"/>
    <property type="evidence" value="ECO:0007669"/>
    <property type="project" value="TreeGrafter"/>
</dbReference>
<dbReference type="GO" id="GO:0031122">
    <property type="term" value="P:cytoplasmic microtubule organization"/>
    <property type="evidence" value="ECO:0007669"/>
    <property type="project" value="TreeGrafter"/>
</dbReference>
<keyword evidence="11" id="KW-1185">Reference proteome</keyword>
<reference evidence="10" key="1">
    <citation type="submission" date="2023-03" db="EMBL/GenBank/DDBJ databases">
        <title>Emydomyces testavorans Genome Sequence.</title>
        <authorList>
            <person name="Hoyer L."/>
        </authorList>
    </citation>
    <scope>NUCLEOTIDE SEQUENCE</scope>
    <source>
        <strain evidence="10">16-2883</strain>
    </source>
</reference>
<dbReference type="Proteomes" id="UP001219355">
    <property type="component" value="Chromosome 1"/>
</dbReference>
<organism evidence="10 11">
    <name type="scientific">Emydomyces testavorans</name>
    <dbReference type="NCBI Taxonomy" id="2070801"/>
    <lineage>
        <taxon>Eukaryota</taxon>
        <taxon>Fungi</taxon>
        <taxon>Dikarya</taxon>
        <taxon>Ascomycota</taxon>
        <taxon>Pezizomycotina</taxon>
        <taxon>Eurotiomycetes</taxon>
        <taxon>Eurotiomycetidae</taxon>
        <taxon>Onygenales</taxon>
        <taxon>Nannizziopsiaceae</taxon>
        <taxon>Emydomyces</taxon>
    </lineage>
</organism>
<dbReference type="Pfam" id="PF17681">
    <property type="entry name" value="GCP_N_terminal"/>
    <property type="match status" value="1"/>
</dbReference>
<dbReference type="GO" id="GO:0000930">
    <property type="term" value="C:gamma-tubulin complex"/>
    <property type="evidence" value="ECO:0007669"/>
    <property type="project" value="TreeGrafter"/>
</dbReference>
<dbReference type="GO" id="GO:0007020">
    <property type="term" value="P:microtubule nucleation"/>
    <property type="evidence" value="ECO:0007669"/>
    <property type="project" value="InterPro"/>
</dbReference>
<evidence type="ECO:0000313" key="11">
    <source>
        <dbReference type="Proteomes" id="UP001219355"/>
    </source>
</evidence>
<dbReference type="InterPro" id="IPR041470">
    <property type="entry name" value="GCP_N"/>
</dbReference>